<reference evidence="17" key="1">
    <citation type="submission" date="2022-03" db="EMBL/GenBank/DDBJ databases">
        <authorList>
            <person name="Alioto T."/>
            <person name="Alioto T."/>
            <person name="Gomez Garrido J."/>
        </authorList>
    </citation>
    <scope>NUCLEOTIDE SEQUENCE</scope>
</reference>
<sequence>MKLCVVLLCLLVSVSASPLLGKEQCAGGPVVWCVNVQTASQCGAVKHCQQNVWNKPTLKSVQCDLCKEIVTAVVNFLKENGTQSQIENYLNKVCDLFHVPSFVSECKELVDTYYPVLYQLVESELENPGVACGAIGLCKNLQQHLGSLSPQQLQTNEIPETVDPKLVYPFIANVPLLLYPEKDILQEHKTGDVCQDCLQLVTDLQETLRSNSSFYHSLVDRALKGCDQLGGGLSDMCKTYINQYAEFVMQAVLQMTAKQICSLLAFCGEMNTPPQSLTPAKLVPAVNLQPAIKIEKEPSVQVDPVCEVCKIIVSKLEHLLERNQSKQAIEHALEKVCHILPHKYRQKCTDFIDRYSEAIIELLEQEADPKLICTMLGVCSSKQKSDIVKLDPEMVTSGEYCQVCKMIVNYVDTILEKNVTEERIKAALQRVCAFLPDALKDQCSSIIAEYEPMFVQLLLQALDPTFVCMKLSLCPGSKMPLLGTDKCMMGPSYWCRDMNTAEVCNAIQHCKLHVWN</sequence>
<dbReference type="PROSITE" id="PS50015">
    <property type="entry name" value="SAP_B"/>
    <property type="match status" value="4"/>
</dbReference>
<feature type="disulfide bond" evidence="14">
    <location>
        <begin position="63"/>
        <end position="138"/>
    </location>
</feature>
<feature type="domain" description="Saposin B-type" evidence="15">
    <location>
        <begin position="190"/>
        <end position="271"/>
    </location>
</feature>
<dbReference type="GO" id="GO:0019216">
    <property type="term" value="P:regulation of lipid metabolic process"/>
    <property type="evidence" value="ECO:0007669"/>
    <property type="project" value="UniProtKB-UniRule"/>
</dbReference>
<keyword evidence="8 14" id="KW-1015">Disulfide bond</keyword>
<dbReference type="GO" id="GO:0007585">
    <property type="term" value="P:respiratory gaseous exchange by respiratory system"/>
    <property type="evidence" value="ECO:0007669"/>
    <property type="project" value="UniProtKB-KW"/>
</dbReference>
<dbReference type="InterPro" id="IPR011001">
    <property type="entry name" value="Saposin-like"/>
</dbReference>
<feature type="domain" description="Saposin B-type" evidence="15">
    <location>
        <begin position="59"/>
        <end position="142"/>
    </location>
</feature>
<evidence type="ECO:0000256" key="13">
    <source>
        <dbReference type="PIRNR" id="PIRNR002431"/>
    </source>
</evidence>
<dbReference type="InterPro" id="IPR003119">
    <property type="entry name" value="SAP_A"/>
</dbReference>
<dbReference type="GO" id="GO:0006665">
    <property type="term" value="P:sphingolipid metabolic process"/>
    <property type="evidence" value="ECO:0007669"/>
    <property type="project" value="UniProtKB-UniRule"/>
</dbReference>
<protein>
    <recommendedName>
        <fullName evidence="11">Pulmonary surfactant-associated protein B</fullName>
    </recommendedName>
    <alternativeName>
        <fullName evidence="12">Pulmonary surfactant-associated proteolipid SPL(Phe)</fullName>
    </alternativeName>
</protein>
<evidence type="ECO:0000256" key="10">
    <source>
        <dbReference type="ARBA" id="ARBA00037221"/>
    </source>
</evidence>
<evidence type="ECO:0000256" key="2">
    <source>
        <dbReference type="ARBA" id="ARBA00011748"/>
    </source>
</evidence>
<accession>A0AAD1T836</accession>
<gene>
    <name evidence="17" type="ORF">PECUL_23A013619</name>
</gene>
<dbReference type="Proteomes" id="UP001295444">
    <property type="component" value="Chromosome 11"/>
</dbReference>
<dbReference type="FunFam" id="1.10.225.10:FF:000008">
    <property type="entry name" value="Pulmonary surfactant-associated protein B"/>
    <property type="match status" value="1"/>
</dbReference>
<keyword evidence="7" id="KW-0677">Repeat</keyword>
<dbReference type="InterPro" id="IPR008138">
    <property type="entry name" value="SapB_2"/>
</dbReference>
<feature type="domain" description="Saposin B-type" evidence="15">
    <location>
        <begin position="302"/>
        <end position="383"/>
    </location>
</feature>
<evidence type="ECO:0000256" key="3">
    <source>
        <dbReference type="ARBA" id="ARBA00022439"/>
    </source>
</evidence>
<evidence type="ECO:0000259" key="16">
    <source>
        <dbReference type="PROSITE" id="PS51110"/>
    </source>
</evidence>
<comment type="function">
    <text evidence="10">Pulmonary surfactant-associated proteins promote alveolar stability by lowering the surface tension at the air-liquid interface in the peripheral air spaces. SP-B increases the collapse pressure of palmitic acid to nearly 70 millinewtons per meter.</text>
</comment>
<feature type="disulfide bond" evidence="14">
    <location>
        <begin position="306"/>
        <end position="379"/>
    </location>
</feature>
<feature type="domain" description="Saposin A-type" evidence="16">
    <location>
        <begin position="18"/>
        <end position="58"/>
    </location>
</feature>
<feature type="disulfide bond" evidence="14">
    <location>
        <begin position="404"/>
        <end position="468"/>
    </location>
</feature>
<keyword evidence="5" id="KW-0305">Gaseous exchange</keyword>
<dbReference type="InterPro" id="IPR021165">
    <property type="entry name" value="Saposin_chordata"/>
</dbReference>
<dbReference type="EMBL" id="OW240922">
    <property type="protein sequence ID" value="CAH2321287.1"/>
    <property type="molecule type" value="Genomic_DNA"/>
</dbReference>
<dbReference type="GO" id="GO:0007193">
    <property type="term" value="P:adenylate cyclase-inhibiting G protein-coupled receptor signaling pathway"/>
    <property type="evidence" value="ECO:0007669"/>
    <property type="project" value="UniProtKB-UniRule"/>
</dbReference>
<dbReference type="Pfam" id="PF02199">
    <property type="entry name" value="SapA"/>
    <property type="match status" value="2"/>
</dbReference>
<feature type="disulfide bond" evidence="14">
    <location>
        <begin position="309"/>
        <end position="373"/>
    </location>
</feature>
<dbReference type="PIRSF" id="PIRSF002431">
    <property type="entry name" value="Saposin"/>
    <property type="match status" value="1"/>
</dbReference>
<dbReference type="SMART" id="SM00741">
    <property type="entry name" value="SapB"/>
    <property type="match status" value="4"/>
</dbReference>
<feature type="disulfide bond" evidence="14">
    <location>
        <begin position="94"/>
        <end position="106"/>
    </location>
</feature>
<evidence type="ECO:0000256" key="7">
    <source>
        <dbReference type="ARBA" id="ARBA00022737"/>
    </source>
</evidence>
<name>A0AAD1T836_PELCU</name>
<dbReference type="PROSITE" id="PS51110">
    <property type="entry name" value="SAP_A"/>
    <property type="match status" value="2"/>
</dbReference>
<keyword evidence="4" id="KW-0964">Secreted</keyword>
<evidence type="ECO:0000256" key="11">
    <source>
        <dbReference type="ARBA" id="ARBA00041094"/>
    </source>
</evidence>
<feature type="disulfide bond" evidence="14">
    <location>
        <begin position="226"/>
        <end position="237"/>
    </location>
</feature>
<dbReference type="GO" id="GO:0016020">
    <property type="term" value="C:membrane"/>
    <property type="evidence" value="ECO:0007669"/>
    <property type="project" value="GOC"/>
</dbReference>
<evidence type="ECO:0000256" key="12">
    <source>
        <dbReference type="ARBA" id="ARBA00041785"/>
    </source>
</evidence>
<dbReference type="PANTHER" id="PTHR11480:SF3">
    <property type="entry name" value="BCDNA.GH08312"/>
    <property type="match status" value="1"/>
</dbReference>
<proteinExistence type="predicted"/>
<evidence type="ECO:0000313" key="17">
    <source>
        <dbReference type="EMBL" id="CAH2321287.1"/>
    </source>
</evidence>
<feature type="domain" description="Saposin B-type" evidence="15">
    <location>
        <begin position="397"/>
        <end position="478"/>
    </location>
</feature>
<dbReference type="SUPFAM" id="SSF47862">
    <property type="entry name" value="Saposin"/>
    <property type="match status" value="4"/>
</dbReference>
<dbReference type="PANTHER" id="PTHR11480">
    <property type="entry name" value="SAPOSIN-RELATED"/>
    <property type="match status" value="1"/>
</dbReference>
<feature type="disulfide bond" evidence="14">
    <location>
        <begin position="337"/>
        <end position="348"/>
    </location>
</feature>
<comment type="subunit">
    <text evidence="2">Homodimer; disulfide-linked.</text>
</comment>
<evidence type="ECO:0000313" key="18">
    <source>
        <dbReference type="Proteomes" id="UP001295444"/>
    </source>
</evidence>
<dbReference type="GO" id="GO:0005764">
    <property type="term" value="C:lysosome"/>
    <property type="evidence" value="ECO:0007669"/>
    <property type="project" value="UniProtKB-UniRule"/>
</dbReference>
<evidence type="ECO:0000256" key="9">
    <source>
        <dbReference type="ARBA" id="ARBA00023180"/>
    </source>
</evidence>
<keyword evidence="9" id="KW-0325">Glycoprotein</keyword>
<keyword evidence="18" id="KW-1185">Reference proteome</keyword>
<dbReference type="GO" id="GO:0005576">
    <property type="term" value="C:extracellular region"/>
    <property type="evidence" value="ECO:0007669"/>
    <property type="project" value="UniProtKB-SubCell"/>
</dbReference>
<dbReference type="Gene3D" id="1.10.225.10">
    <property type="entry name" value="Saposin-like"/>
    <property type="match status" value="4"/>
</dbReference>
<evidence type="ECO:0000256" key="4">
    <source>
        <dbReference type="ARBA" id="ARBA00022525"/>
    </source>
</evidence>
<evidence type="ECO:0000256" key="6">
    <source>
        <dbReference type="ARBA" id="ARBA00022729"/>
    </source>
</evidence>
<comment type="subcellular location">
    <subcellularLocation>
        <location evidence="1">Secreted</location>
        <location evidence="1">Extracellular space</location>
        <location evidence="1">Surface film</location>
    </subcellularLocation>
</comment>
<dbReference type="InterPro" id="IPR007856">
    <property type="entry name" value="SapB_1"/>
</dbReference>
<dbReference type="SMART" id="SM00162">
    <property type="entry name" value="SAPA"/>
    <property type="match status" value="2"/>
</dbReference>
<feature type="disulfide bond" evidence="14">
    <location>
        <begin position="66"/>
        <end position="132"/>
    </location>
</feature>
<feature type="signal peptide" evidence="13">
    <location>
        <begin position="1"/>
        <end position="16"/>
    </location>
</feature>
<feature type="disulfide bond" evidence="14">
    <location>
        <begin position="197"/>
        <end position="261"/>
    </location>
</feature>
<evidence type="ECO:0000256" key="1">
    <source>
        <dbReference type="ARBA" id="ARBA00004364"/>
    </source>
</evidence>
<dbReference type="InterPro" id="IPR051428">
    <property type="entry name" value="Sphingo_Act-Surfact_Prot"/>
</dbReference>
<feature type="disulfide bond" evidence="14">
    <location>
        <begin position="194"/>
        <end position="267"/>
    </location>
</feature>
<evidence type="ECO:0000256" key="8">
    <source>
        <dbReference type="ARBA" id="ARBA00023157"/>
    </source>
</evidence>
<dbReference type="InterPro" id="IPR008373">
    <property type="entry name" value="Saposin"/>
</dbReference>
<dbReference type="FunFam" id="1.10.225.10:FF:000002">
    <property type="entry name" value="prosaposin isoform X2"/>
    <property type="match status" value="2"/>
</dbReference>
<dbReference type="Pfam" id="PF03489">
    <property type="entry name" value="SapB_2"/>
    <property type="match status" value="4"/>
</dbReference>
<organism evidence="17 18">
    <name type="scientific">Pelobates cultripes</name>
    <name type="common">Western spadefoot toad</name>
    <dbReference type="NCBI Taxonomy" id="61616"/>
    <lineage>
        <taxon>Eukaryota</taxon>
        <taxon>Metazoa</taxon>
        <taxon>Chordata</taxon>
        <taxon>Craniata</taxon>
        <taxon>Vertebrata</taxon>
        <taxon>Euteleostomi</taxon>
        <taxon>Amphibia</taxon>
        <taxon>Batrachia</taxon>
        <taxon>Anura</taxon>
        <taxon>Pelobatoidea</taxon>
        <taxon>Pelobatidae</taxon>
        <taxon>Pelobates</taxon>
    </lineage>
</organism>
<keyword evidence="6 13" id="KW-0732">Signal</keyword>
<feature type="disulfide bond" evidence="14">
    <location>
        <begin position="401"/>
        <end position="474"/>
    </location>
</feature>
<dbReference type="InterPro" id="IPR008139">
    <property type="entry name" value="SaposinB_dom"/>
</dbReference>
<feature type="domain" description="Saposin A-type" evidence="16">
    <location>
        <begin position="480"/>
        <end position="516"/>
    </location>
</feature>
<dbReference type="AlphaFoldDB" id="A0AAD1T836"/>
<keyword evidence="3" id="KW-0767">Surface film</keyword>
<feature type="disulfide bond" evidence="14">
    <location>
        <begin position="432"/>
        <end position="443"/>
    </location>
</feature>
<evidence type="ECO:0000256" key="14">
    <source>
        <dbReference type="PIRSR" id="PIRSR002431-1"/>
    </source>
</evidence>
<evidence type="ECO:0000256" key="5">
    <source>
        <dbReference type="ARBA" id="ARBA00022713"/>
    </source>
</evidence>
<evidence type="ECO:0000259" key="15">
    <source>
        <dbReference type="PROSITE" id="PS50015"/>
    </source>
</evidence>
<feature type="chain" id="PRO_5041785324" description="Pulmonary surfactant-associated protein B" evidence="13">
    <location>
        <begin position="17"/>
        <end position="516"/>
    </location>
</feature>
<dbReference type="Pfam" id="PF05184">
    <property type="entry name" value="SapB_1"/>
    <property type="match status" value="3"/>
</dbReference>
<dbReference type="PRINTS" id="PR01797">
    <property type="entry name" value="SAPOSIN"/>
</dbReference>